<dbReference type="Gene3D" id="1.10.720.30">
    <property type="entry name" value="SAP domain"/>
    <property type="match status" value="1"/>
</dbReference>
<dbReference type="InterPro" id="IPR036361">
    <property type="entry name" value="SAP_dom_sf"/>
</dbReference>
<protein>
    <recommendedName>
        <fullName evidence="1">SAP domain-containing protein</fullName>
    </recommendedName>
</protein>
<name>A0A1E3BN35_ASPCR</name>
<dbReference type="OrthoDB" id="3993201at2759"/>
<dbReference type="InterPro" id="IPR003034">
    <property type="entry name" value="SAP_dom"/>
</dbReference>
<dbReference type="AlphaFoldDB" id="A0A1E3BN35"/>
<dbReference type="Proteomes" id="UP000094569">
    <property type="component" value="Unassembled WGS sequence"/>
</dbReference>
<dbReference type="PROSITE" id="PS50800">
    <property type="entry name" value="SAP"/>
    <property type="match status" value="1"/>
</dbReference>
<keyword evidence="3" id="KW-1185">Reference proteome</keyword>
<sequence>MAAPRSSSLRALRILSQQNPATPCLRRNLHITGAQSAQPANVADRTSLYSAQTVPDLKSECKKRSLTAGGSKNELVERLANHDFLQSRAFSIAMRRINGNAFADSSSREFNTSRSQKAVNDSSTVDFAYMPSMEELHSSAPNPGPRIPILPDLYKSAEPALTTPTAATGNYPPMKPQVYTVAGATSDVAASPLSEVVDNHAVDIDPFSLTETVGRSRLGEMLQRQSGFSFRSSRQPGEKGVIGELMGSMMEDIFPKQLRK</sequence>
<accession>A0A1E3BN35</accession>
<comment type="caution">
    <text evidence="2">The sequence shown here is derived from an EMBL/GenBank/DDBJ whole genome shotgun (WGS) entry which is preliminary data.</text>
</comment>
<dbReference type="SMART" id="SM00513">
    <property type="entry name" value="SAP"/>
    <property type="match status" value="1"/>
</dbReference>
<dbReference type="SUPFAM" id="SSF68906">
    <property type="entry name" value="SAP domain"/>
    <property type="match status" value="1"/>
</dbReference>
<gene>
    <name evidence="2" type="ORF">SI65_03230</name>
</gene>
<dbReference type="EMBL" id="JXNT01000002">
    <property type="protein sequence ID" value="ODM22384.1"/>
    <property type="molecule type" value="Genomic_DNA"/>
</dbReference>
<evidence type="ECO:0000259" key="1">
    <source>
        <dbReference type="PROSITE" id="PS50800"/>
    </source>
</evidence>
<feature type="domain" description="SAP" evidence="1">
    <location>
        <begin position="49"/>
        <end position="83"/>
    </location>
</feature>
<evidence type="ECO:0000313" key="3">
    <source>
        <dbReference type="Proteomes" id="UP000094569"/>
    </source>
</evidence>
<dbReference type="STRING" id="573508.A0A1E3BN35"/>
<dbReference type="VEuPathDB" id="FungiDB:SI65_03230"/>
<dbReference type="Pfam" id="PF02037">
    <property type="entry name" value="SAP"/>
    <property type="match status" value="1"/>
</dbReference>
<reference evidence="2 3" key="1">
    <citation type="journal article" date="2016" name="BMC Genomics">
        <title>Comparative genomic and transcriptomic analyses of the Fuzhuan brick tea-fermentation fungus Aspergillus cristatus.</title>
        <authorList>
            <person name="Ge Y."/>
            <person name="Wang Y."/>
            <person name="Liu Y."/>
            <person name="Tan Y."/>
            <person name="Ren X."/>
            <person name="Zhang X."/>
            <person name="Hyde K.D."/>
            <person name="Liu Y."/>
            <person name="Liu Z."/>
        </authorList>
    </citation>
    <scope>NUCLEOTIDE SEQUENCE [LARGE SCALE GENOMIC DNA]</scope>
    <source>
        <strain evidence="2 3">GZAAS20.1005</strain>
    </source>
</reference>
<evidence type="ECO:0000313" key="2">
    <source>
        <dbReference type="EMBL" id="ODM22384.1"/>
    </source>
</evidence>
<proteinExistence type="predicted"/>
<organism evidence="2 3">
    <name type="scientific">Aspergillus cristatus</name>
    <name type="common">Chinese Fuzhuan brick tea-fermentation fungus</name>
    <name type="synonym">Eurotium cristatum</name>
    <dbReference type="NCBI Taxonomy" id="573508"/>
    <lineage>
        <taxon>Eukaryota</taxon>
        <taxon>Fungi</taxon>
        <taxon>Dikarya</taxon>
        <taxon>Ascomycota</taxon>
        <taxon>Pezizomycotina</taxon>
        <taxon>Eurotiomycetes</taxon>
        <taxon>Eurotiomycetidae</taxon>
        <taxon>Eurotiales</taxon>
        <taxon>Aspergillaceae</taxon>
        <taxon>Aspergillus</taxon>
        <taxon>Aspergillus subgen. Aspergillus</taxon>
    </lineage>
</organism>